<dbReference type="InterPro" id="IPR018080">
    <property type="entry name" value="Band_7/stomatin-like_CS"/>
</dbReference>
<dbReference type="SMART" id="SM00244">
    <property type="entry name" value="PHB"/>
    <property type="match status" value="1"/>
</dbReference>
<keyword evidence="4" id="KW-1133">Transmembrane helix</keyword>
<organism evidence="8">
    <name type="scientific">Ditylum brightwellii</name>
    <dbReference type="NCBI Taxonomy" id="49249"/>
    <lineage>
        <taxon>Eukaryota</taxon>
        <taxon>Sar</taxon>
        <taxon>Stramenopiles</taxon>
        <taxon>Ochrophyta</taxon>
        <taxon>Bacillariophyta</taxon>
        <taxon>Mediophyceae</taxon>
        <taxon>Lithodesmiophycidae</taxon>
        <taxon>Lithodesmiales</taxon>
        <taxon>Lithodesmiaceae</taxon>
        <taxon>Ditylum</taxon>
    </lineage>
</organism>
<comment type="subcellular location">
    <subcellularLocation>
        <location evidence="1">Membrane</location>
        <topology evidence="1">Single-pass membrane protein</topology>
    </subcellularLocation>
</comment>
<name>A0A6U3ZNU0_9STRA</name>
<evidence type="ECO:0000256" key="2">
    <source>
        <dbReference type="ARBA" id="ARBA00008164"/>
    </source>
</evidence>
<evidence type="ECO:0000259" key="7">
    <source>
        <dbReference type="SMART" id="SM00244"/>
    </source>
</evidence>
<dbReference type="Pfam" id="PF01145">
    <property type="entry name" value="Band_7"/>
    <property type="match status" value="1"/>
</dbReference>
<dbReference type="PANTHER" id="PTHR43327:SF10">
    <property type="entry name" value="STOMATIN-LIKE PROTEIN 2, MITOCHONDRIAL"/>
    <property type="match status" value="1"/>
</dbReference>
<dbReference type="Gene3D" id="3.30.479.30">
    <property type="entry name" value="Band 7 domain"/>
    <property type="match status" value="1"/>
</dbReference>
<dbReference type="InterPro" id="IPR036013">
    <property type="entry name" value="Band_7/SPFH_dom_sf"/>
</dbReference>
<gene>
    <name evidence="8" type="ORF">DBRI00130_LOCUS17661</name>
</gene>
<evidence type="ECO:0000256" key="4">
    <source>
        <dbReference type="ARBA" id="ARBA00022989"/>
    </source>
</evidence>
<evidence type="ECO:0000256" key="5">
    <source>
        <dbReference type="ARBA" id="ARBA00023136"/>
    </source>
</evidence>
<feature type="chain" id="PRO_5030160280" description="Band 7 domain-containing protein" evidence="6">
    <location>
        <begin position="23"/>
        <end position="356"/>
    </location>
</feature>
<dbReference type="SUPFAM" id="SSF117892">
    <property type="entry name" value="Band 7/SPFH domain"/>
    <property type="match status" value="1"/>
</dbReference>
<dbReference type="CDD" id="cd08829">
    <property type="entry name" value="SPFH_paraslipin"/>
    <property type="match status" value="1"/>
</dbReference>
<keyword evidence="6" id="KW-0732">Signal</keyword>
<dbReference type="PRINTS" id="PR00721">
    <property type="entry name" value="STOMATIN"/>
</dbReference>
<feature type="domain" description="Band 7" evidence="7">
    <location>
        <begin position="74"/>
        <end position="232"/>
    </location>
</feature>
<evidence type="ECO:0000313" key="8">
    <source>
        <dbReference type="EMBL" id="CAE4612529.1"/>
    </source>
</evidence>
<dbReference type="AlphaFoldDB" id="A0A6U3ZNU0"/>
<dbReference type="InterPro" id="IPR050710">
    <property type="entry name" value="Band7/mec-2_domain"/>
</dbReference>
<proteinExistence type="inferred from homology"/>
<dbReference type="GO" id="GO:0005886">
    <property type="term" value="C:plasma membrane"/>
    <property type="evidence" value="ECO:0007669"/>
    <property type="project" value="UniProtKB-ARBA"/>
</dbReference>
<dbReference type="GO" id="GO:0098552">
    <property type="term" value="C:side of membrane"/>
    <property type="evidence" value="ECO:0007669"/>
    <property type="project" value="UniProtKB-ARBA"/>
</dbReference>
<evidence type="ECO:0000256" key="3">
    <source>
        <dbReference type="ARBA" id="ARBA00022692"/>
    </source>
</evidence>
<dbReference type="InterPro" id="IPR001972">
    <property type="entry name" value="Stomatin_HflK_fam"/>
</dbReference>
<dbReference type="PROSITE" id="PS01270">
    <property type="entry name" value="BAND_7"/>
    <property type="match status" value="1"/>
</dbReference>
<dbReference type="PANTHER" id="PTHR43327">
    <property type="entry name" value="STOMATIN-LIKE PROTEIN 2, MITOCHONDRIAL"/>
    <property type="match status" value="1"/>
</dbReference>
<dbReference type="EMBL" id="HBNS01022333">
    <property type="protein sequence ID" value="CAE4612529.1"/>
    <property type="molecule type" value="Transcribed_RNA"/>
</dbReference>
<comment type="similarity">
    <text evidence="2">Belongs to the band 7/mec-2 family.</text>
</comment>
<evidence type="ECO:0000256" key="1">
    <source>
        <dbReference type="ARBA" id="ARBA00004167"/>
    </source>
</evidence>
<feature type="signal peptide" evidence="6">
    <location>
        <begin position="1"/>
        <end position="22"/>
    </location>
</feature>
<evidence type="ECO:0000256" key="6">
    <source>
        <dbReference type="SAM" id="SignalP"/>
    </source>
</evidence>
<dbReference type="FunFam" id="3.30.479.30:FF:000004">
    <property type="entry name" value="Putative membrane protease family, stomatin"/>
    <property type="match status" value="1"/>
</dbReference>
<reference evidence="8" key="1">
    <citation type="submission" date="2021-01" db="EMBL/GenBank/DDBJ databases">
        <authorList>
            <person name="Corre E."/>
            <person name="Pelletier E."/>
            <person name="Niang G."/>
            <person name="Scheremetjew M."/>
            <person name="Finn R."/>
            <person name="Kale V."/>
            <person name="Holt S."/>
            <person name="Cochrane G."/>
            <person name="Meng A."/>
            <person name="Brown T."/>
            <person name="Cohen L."/>
        </authorList>
    </citation>
    <scope>NUCLEOTIDE SEQUENCE</scope>
    <source>
        <strain evidence="8">GSO104</strain>
    </source>
</reference>
<accession>A0A6U3ZNU0</accession>
<sequence length="356" mass="38363">MKAHRLFKIIVSTWIYSSSVSAFVAHNAPLSIRPNVPFGGGKGHATRSAETKCHVLAARAVAAAALTVGAAALDSIKVVNQQTVAVVERLGKFQTCLEPGLHFTIPLVDRVRTRLNQREQVFDIPPQGCITADNAPLSADAVVYWKIVDPKKAFYSVDDLELAIQNLVLTQLRSEIGKLTLDETFSAREQINAILLQDLDVSTEPWGVKISRVEVRDIIPNRDIMKALESQIAAERTKRATIIKSEGQKAEAINKAEGEAQSLLIDAKAEAEAVLLASQAEATKVKLEAEGAANAIAAIAEVLGSKEEASRFQLAREYIAAQESLATSENAKIILSSDAASKVLAEAMAFAESLEK</sequence>
<keyword evidence="3" id="KW-0812">Transmembrane</keyword>
<protein>
    <recommendedName>
        <fullName evidence="7">Band 7 domain-containing protein</fullName>
    </recommendedName>
</protein>
<keyword evidence="5" id="KW-0472">Membrane</keyword>
<dbReference type="InterPro" id="IPR001107">
    <property type="entry name" value="Band_7"/>
</dbReference>